<gene>
    <name evidence="2" type="ORF">IBG24_04060</name>
</gene>
<feature type="transmembrane region" description="Helical" evidence="1">
    <location>
        <begin position="382"/>
        <end position="406"/>
    </location>
</feature>
<evidence type="ECO:0000313" key="2">
    <source>
        <dbReference type="EMBL" id="MBC9225489.1"/>
    </source>
</evidence>
<proteinExistence type="predicted"/>
<keyword evidence="1" id="KW-0472">Membrane</keyword>
<keyword evidence="1" id="KW-1133">Transmembrane helix</keyword>
<feature type="transmembrane region" description="Helical" evidence="1">
    <location>
        <begin position="267"/>
        <end position="287"/>
    </location>
</feature>
<sequence length="427" mass="45985">MGEVRGVLRDAIAVVWNGFRLVGAHWPVLATIFLLGAAGRWGFLWLAVALSENHSTLAGLVIPLAPLSTLVAIIAMLLVVSTSLTSLVADTSAPSPGTAPRTNGWLGVVAGALLPFLTVYAAQGMLKQDVEAYVNEATYDELYGSAAVFYGESANVDRTAIATGWLLVGIVVVALVLRFLFDRFDLPARSRPLAFGAAYVETLWIVTLGVTFTSYQDRAWQWITERRFVHWVQDRWAEVIEVLGPIGDPVATVVGWVGTFIDNADDVVLVPLAWLTVAAVVFGSSIAPPPPRATRLRAPRRLAAVGARTPAVVRRWAGEATSGFRGRFSGLRDGFRVLALGGLVPMVMFCLVFVIADQANALVNELWRLVLGPRDRDTALAFAPWLDITASALEYVVLAGLLAAAIDRILTNQRRWAQETAAAGSDA</sequence>
<dbReference type="RefSeq" id="WP_187768673.1">
    <property type="nucleotide sequence ID" value="NZ_JACTVM010000001.1"/>
</dbReference>
<feature type="transmembrane region" description="Helical" evidence="1">
    <location>
        <begin position="104"/>
        <end position="122"/>
    </location>
</feature>
<protein>
    <submittedName>
        <fullName evidence="2">Uncharacterized protein</fullName>
    </submittedName>
</protein>
<comment type="caution">
    <text evidence="2">The sequence shown here is derived from an EMBL/GenBank/DDBJ whole genome shotgun (WGS) entry which is preliminary data.</text>
</comment>
<dbReference type="EMBL" id="JACTVM010000001">
    <property type="protein sequence ID" value="MBC9225489.1"/>
    <property type="molecule type" value="Genomic_DNA"/>
</dbReference>
<evidence type="ECO:0000256" key="1">
    <source>
        <dbReference type="SAM" id="Phobius"/>
    </source>
</evidence>
<name>A0A8I0K1Y9_9ACTN</name>
<accession>A0A8I0K1Y9</accession>
<feature type="transmembrane region" description="Helical" evidence="1">
    <location>
        <begin position="160"/>
        <end position="181"/>
    </location>
</feature>
<dbReference type="AlphaFoldDB" id="A0A8I0K1Y9"/>
<feature type="transmembrane region" description="Helical" evidence="1">
    <location>
        <begin position="335"/>
        <end position="356"/>
    </location>
</feature>
<feature type="transmembrane region" description="Helical" evidence="1">
    <location>
        <begin position="26"/>
        <end position="48"/>
    </location>
</feature>
<dbReference type="Proteomes" id="UP000620591">
    <property type="component" value="Unassembled WGS sequence"/>
</dbReference>
<reference evidence="2" key="1">
    <citation type="submission" date="2020-09" db="EMBL/GenBank/DDBJ databases">
        <title>Novel species in genus Aeromicrobium.</title>
        <authorList>
            <person name="Zhang G."/>
        </authorList>
    </citation>
    <scope>NUCLEOTIDE SEQUENCE</scope>
    <source>
        <strain evidence="2">Zg-636</strain>
    </source>
</reference>
<feature type="transmembrane region" description="Helical" evidence="1">
    <location>
        <begin position="60"/>
        <end position="84"/>
    </location>
</feature>
<feature type="transmembrane region" description="Helical" evidence="1">
    <location>
        <begin position="193"/>
        <end position="215"/>
    </location>
</feature>
<evidence type="ECO:0000313" key="3">
    <source>
        <dbReference type="Proteomes" id="UP000620591"/>
    </source>
</evidence>
<organism evidence="2 3">
    <name type="scientific">Aeromicrobium senzhongii</name>
    <dbReference type="NCBI Taxonomy" id="2663859"/>
    <lineage>
        <taxon>Bacteria</taxon>
        <taxon>Bacillati</taxon>
        <taxon>Actinomycetota</taxon>
        <taxon>Actinomycetes</taxon>
        <taxon>Propionibacteriales</taxon>
        <taxon>Nocardioidaceae</taxon>
        <taxon>Aeromicrobium</taxon>
    </lineage>
</organism>
<keyword evidence="1" id="KW-0812">Transmembrane</keyword>